<dbReference type="SUPFAM" id="SSF53756">
    <property type="entry name" value="UDP-Glycosyltransferase/glycogen phosphorylase"/>
    <property type="match status" value="1"/>
</dbReference>
<feature type="domain" description="Glycosyl transferase family 28 C-terminal" evidence="2">
    <location>
        <begin position="1"/>
        <end position="141"/>
    </location>
</feature>
<name>A0AB73T555_9FIRM</name>
<evidence type="ECO:0000313" key="5">
    <source>
        <dbReference type="Proteomes" id="UP000245412"/>
    </source>
</evidence>
<sequence length="520" mass="58795">MIFITVGSRSFQFNRLLKAVDSAIENGEIIDNIFAQIGSSTYKVKHYKTVDFLNREEFNKKLKECDIVLTHGGTGVIVNAAKMGKRIVAIPRLEKYDEAVDNHQLQLIEAFEKLGIVTGCYDCSKIGEAITAEKKKIIKPYVSNTNIILDSIDEMIVSGCCNSIKENSGKLRILMCGSDRREKGGMNSVIDQLLNHSWGHRYQFSYLATHVSGSPVKKIVFFAKAYLKLHELIHKDTFDIIHIHMSYKGSFYRKFYVTKLCKKYNKKVIIHLHGSEFIDFFNSSGMKRKAQIKELFTIADSIIVLGEDWKKFICSLAPKANVEVINNAIALPDIAEKTIGKRRTLLFLGALIKRKGVCDLLKAIKNITEEGIINFQLLIAGAGEEETKLKDFVRINKLEDQVKFLGWITKAQKPEILKSSDVLVLPSYNEGLPIAILEAMSYGLPIISTKVGCIAEAVIDNGFLIDPGNVELLTDYLKLLIADDNLLLEMSYCSRYLAETKFSEKIFYEKIERLYRKLGE</sequence>
<evidence type="ECO:0000259" key="1">
    <source>
        <dbReference type="Pfam" id="PF00534"/>
    </source>
</evidence>
<dbReference type="CDD" id="cd03801">
    <property type="entry name" value="GT4_PimA-like"/>
    <property type="match status" value="1"/>
</dbReference>
<accession>A0AB73T555</accession>
<dbReference type="InterPro" id="IPR028098">
    <property type="entry name" value="Glyco_trans_4-like_N"/>
</dbReference>
<comment type="caution">
    <text evidence="4">The sequence shown here is derived from an EMBL/GenBank/DDBJ whole genome shotgun (WGS) entry which is preliminary data.</text>
</comment>
<dbReference type="Proteomes" id="UP000245412">
    <property type="component" value="Unassembled WGS sequence"/>
</dbReference>
<keyword evidence="5" id="KW-1185">Reference proteome</keyword>
<dbReference type="InterPro" id="IPR001296">
    <property type="entry name" value="Glyco_trans_1"/>
</dbReference>
<dbReference type="GO" id="GO:0016758">
    <property type="term" value="F:hexosyltransferase activity"/>
    <property type="evidence" value="ECO:0007669"/>
    <property type="project" value="InterPro"/>
</dbReference>
<gene>
    <name evidence="4" type="ORF">C7383_105197</name>
</gene>
<evidence type="ECO:0000259" key="2">
    <source>
        <dbReference type="Pfam" id="PF04101"/>
    </source>
</evidence>
<dbReference type="Pfam" id="PF00534">
    <property type="entry name" value="Glycos_transf_1"/>
    <property type="match status" value="1"/>
</dbReference>
<dbReference type="InterPro" id="IPR007235">
    <property type="entry name" value="Glyco_trans_28_C"/>
</dbReference>
<dbReference type="InterPro" id="IPR048097">
    <property type="entry name" value="Cps14G-like"/>
</dbReference>
<dbReference type="AlphaFoldDB" id="A0AB73T555"/>
<dbReference type="Pfam" id="PF13439">
    <property type="entry name" value="Glyco_transf_4"/>
    <property type="match status" value="1"/>
</dbReference>
<evidence type="ECO:0000313" key="4">
    <source>
        <dbReference type="EMBL" id="PWJ76161.1"/>
    </source>
</evidence>
<dbReference type="PANTHER" id="PTHR12526">
    <property type="entry name" value="GLYCOSYLTRANSFERASE"/>
    <property type="match status" value="1"/>
</dbReference>
<protein>
    <submittedName>
        <fullName evidence="4">Glycosyltransferase involved in cell wall biosynthesis</fullName>
    </submittedName>
</protein>
<dbReference type="EMBL" id="QGGY01000005">
    <property type="protein sequence ID" value="PWJ76161.1"/>
    <property type="molecule type" value="Genomic_DNA"/>
</dbReference>
<dbReference type="RefSeq" id="WP_109626220.1">
    <property type="nucleotide sequence ID" value="NZ_JANKBI010000003.1"/>
</dbReference>
<feature type="domain" description="Glycosyl transferase family 1" evidence="1">
    <location>
        <begin position="340"/>
        <end position="491"/>
    </location>
</feature>
<proteinExistence type="predicted"/>
<evidence type="ECO:0000259" key="3">
    <source>
        <dbReference type="Pfam" id="PF13439"/>
    </source>
</evidence>
<organism evidence="4 5">
    <name type="scientific">Murimonas intestini</name>
    <dbReference type="NCBI Taxonomy" id="1337051"/>
    <lineage>
        <taxon>Bacteria</taxon>
        <taxon>Bacillati</taxon>
        <taxon>Bacillota</taxon>
        <taxon>Clostridia</taxon>
        <taxon>Lachnospirales</taxon>
        <taxon>Lachnospiraceae</taxon>
        <taxon>Murimonas</taxon>
    </lineage>
</organism>
<reference evidence="4 5" key="1">
    <citation type="submission" date="2018-05" db="EMBL/GenBank/DDBJ databases">
        <authorList>
            <person name="Goeker M."/>
            <person name="Huntemann M."/>
            <person name="Clum A."/>
            <person name="Pillay M."/>
            <person name="Palaniappan K."/>
            <person name="Varghese N."/>
            <person name="Mikhailova N."/>
            <person name="Stamatis D."/>
            <person name="Reddy T."/>
            <person name="Daum C."/>
            <person name="Shapiro N."/>
            <person name="Ivanova N."/>
            <person name="Kyrpides N."/>
            <person name="Woyke T."/>
        </authorList>
    </citation>
    <scope>NUCLEOTIDE SEQUENCE [LARGE SCALE GENOMIC DNA]</scope>
    <source>
        <strain evidence="4 5">DSM 26524</strain>
    </source>
</reference>
<dbReference type="PANTHER" id="PTHR12526:SF630">
    <property type="entry name" value="GLYCOSYLTRANSFERASE"/>
    <property type="match status" value="1"/>
</dbReference>
<feature type="domain" description="Glycosyltransferase subfamily 4-like N-terminal" evidence="3">
    <location>
        <begin position="215"/>
        <end position="329"/>
    </location>
</feature>
<dbReference type="Gene3D" id="3.40.50.2000">
    <property type="entry name" value="Glycogen Phosphorylase B"/>
    <property type="match status" value="3"/>
</dbReference>
<dbReference type="NCBIfam" id="NF041548">
    <property type="entry name" value="PssE"/>
    <property type="match status" value="1"/>
</dbReference>
<dbReference type="Pfam" id="PF04101">
    <property type="entry name" value="Glyco_tran_28_C"/>
    <property type="match status" value="1"/>
</dbReference>